<dbReference type="RefSeq" id="WP_127071037.1">
    <property type="nucleotide sequence ID" value="NZ_BMKB01000003.1"/>
</dbReference>
<dbReference type="InterPro" id="IPR014710">
    <property type="entry name" value="RmlC-like_jellyroll"/>
</dbReference>
<dbReference type="PANTHER" id="PTHR35848:SF6">
    <property type="entry name" value="CUPIN TYPE-2 DOMAIN-CONTAINING PROTEIN"/>
    <property type="match status" value="1"/>
</dbReference>
<organism evidence="3 4">
    <name type="scientific">Pelagibacterium lentulum</name>
    <dbReference type="NCBI Taxonomy" id="2029865"/>
    <lineage>
        <taxon>Bacteria</taxon>
        <taxon>Pseudomonadati</taxon>
        <taxon>Pseudomonadota</taxon>
        <taxon>Alphaproteobacteria</taxon>
        <taxon>Hyphomicrobiales</taxon>
        <taxon>Devosiaceae</taxon>
        <taxon>Pelagibacterium</taxon>
    </lineage>
</organism>
<dbReference type="OrthoDB" id="122936at2"/>
<evidence type="ECO:0000313" key="3">
    <source>
        <dbReference type="EMBL" id="GGA52785.1"/>
    </source>
</evidence>
<keyword evidence="1" id="KW-0479">Metal-binding</keyword>
<dbReference type="GO" id="GO:0046872">
    <property type="term" value="F:metal ion binding"/>
    <property type="evidence" value="ECO:0007669"/>
    <property type="project" value="UniProtKB-KW"/>
</dbReference>
<name>A0A916VY64_9HYPH</name>
<dbReference type="InterPro" id="IPR011051">
    <property type="entry name" value="RmlC_Cupin_sf"/>
</dbReference>
<dbReference type="PANTHER" id="PTHR35848">
    <property type="entry name" value="OXALATE-BINDING PROTEIN"/>
    <property type="match status" value="1"/>
</dbReference>
<evidence type="ECO:0000259" key="2">
    <source>
        <dbReference type="Pfam" id="PF07883"/>
    </source>
</evidence>
<keyword evidence="4" id="KW-1185">Reference proteome</keyword>
<evidence type="ECO:0000256" key="1">
    <source>
        <dbReference type="ARBA" id="ARBA00022723"/>
    </source>
</evidence>
<accession>A0A916VY64</accession>
<protein>
    <submittedName>
        <fullName evidence="3">Cupin 2 domain-containing protein</fullName>
    </submittedName>
</protein>
<dbReference type="Gene3D" id="2.60.120.10">
    <property type="entry name" value="Jelly Rolls"/>
    <property type="match status" value="1"/>
</dbReference>
<dbReference type="InterPro" id="IPR051610">
    <property type="entry name" value="GPI/OXD"/>
</dbReference>
<comment type="caution">
    <text evidence="3">The sequence shown here is derived from an EMBL/GenBank/DDBJ whole genome shotgun (WGS) entry which is preliminary data.</text>
</comment>
<gene>
    <name evidence="3" type="ORF">GCM10011499_23600</name>
</gene>
<dbReference type="SUPFAM" id="SSF51182">
    <property type="entry name" value="RmlC-like cupins"/>
    <property type="match status" value="1"/>
</dbReference>
<reference evidence="3 4" key="1">
    <citation type="journal article" date="2014" name="Int. J. Syst. Evol. Microbiol.">
        <title>Complete genome sequence of Corynebacterium casei LMG S-19264T (=DSM 44701T), isolated from a smear-ripened cheese.</title>
        <authorList>
            <consortium name="US DOE Joint Genome Institute (JGI-PGF)"/>
            <person name="Walter F."/>
            <person name="Albersmeier A."/>
            <person name="Kalinowski J."/>
            <person name="Ruckert C."/>
        </authorList>
    </citation>
    <scope>NUCLEOTIDE SEQUENCE [LARGE SCALE GENOMIC DNA]</scope>
    <source>
        <strain evidence="3 4">CGMCC 1.15896</strain>
    </source>
</reference>
<dbReference type="EMBL" id="BMKB01000003">
    <property type="protein sequence ID" value="GGA52785.1"/>
    <property type="molecule type" value="Genomic_DNA"/>
</dbReference>
<sequence length="112" mass="12244">MITITTRTENQLSQSSTARFDGIDHGAGVSIFWVNAKPNTGPGLHWHPYAETWVVISGEALVRADGDELRVVAGDIVTVGPRTIHAFKNCGTDRLEMVCIHASPEIIQEFVD</sequence>
<evidence type="ECO:0000313" key="4">
    <source>
        <dbReference type="Proteomes" id="UP000596977"/>
    </source>
</evidence>
<proteinExistence type="predicted"/>
<dbReference type="Pfam" id="PF07883">
    <property type="entry name" value="Cupin_2"/>
    <property type="match status" value="1"/>
</dbReference>
<feature type="domain" description="Cupin type-2" evidence="2">
    <location>
        <begin position="33"/>
        <end position="100"/>
    </location>
</feature>
<dbReference type="InterPro" id="IPR013096">
    <property type="entry name" value="Cupin_2"/>
</dbReference>
<dbReference type="Proteomes" id="UP000596977">
    <property type="component" value="Unassembled WGS sequence"/>
</dbReference>
<dbReference type="AlphaFoldDB" id="A0A916VY64"/>